<sequence length="43" mass="4859">MFLSNILNQQANAIVEDVGRYYVIIRNIDGTSGDVYLNFHGDL</sequence>
<dbReference type="EMBL" id="CAJOBJ010029850">
    <property type="protein sequence ID" value="CAF4266676.1"/>
    <property type="molecule type" value="Genomic_DNA"/>
</dbReference>
<protein>
    <submittedName>
        <fullName evidence="1">Uncharacterized protein</fullName>
    </submittedName>
</protein>
<organism evidence="1 4">
    <name type="scientific">Rotaria magnacalcarata</name>
    <dbReference type="NCBI Taxonomy" id="392030"/>
    <lineage>
        <taxon>Eukaryota</taxon>
        <taxon>Metazoa</taxon>
        <taxon>Spiralia</taxon>
        <taxon>Gnathifera</taxon>
        <taxon>Rotifera</taxon>
        <taxon>Eurotatoria</taxon>
        <taxon>Bdelloidea</taxon>
        <taxon>Philodinida</taxon>
        <taxon>Philodinidae</taxon>
        <taxon>Rotaria</taxon>
    </lineage>
</organism>
<dbReference type="Proteomes" id="UP000681720">
    <property type="component" value="Unassembled WGS sequence"/>
</dbReference>
<feature type="non-terminal residue" evidence="1">
    <location>
        <position position="1"/>
    </location>
</feature>
<dbReference type="EMBL" id="CAJOBJ010029556">
    <property type="protein sequence ID" value="CAF4264981.1"/>
    <property type="molecule type" value="Genomic_DNA"/>
</dbReference>
<evidence type="ECO:0000313" key="4">
    <source>
        <dbReference type="Proteomes" id="UP000676336"/>
    </source>
</evidence>
<comment type="caution">
    <text evidence="1">The sequence shown here is derived from an EMBL/GenBank/DDBJ whole genome shotgun (WGS) entry which is preliminary data.</text>
</comment>
<evidence type="ECO:0000313" key="3">
    <source>
        <dbReference type="EMBL" id="CAF4266676.1"/>
    </source>
</evidence>
<proteinExistence type="predicted"/>
<dbReference type="EMBL" id="CAJOBI010026539">
    <property type="protein sequence ID" value="CAF4248169.1"/>
    <property type="molecule type" value="Genomic_DNA"/>
</dbReference>
<evidence type="ECO:0000313" key="1">
    <source>
        <dbReference type="EMBL" id="CAF4248169.1"/>
    </source>
</evidence>
<dbReference type="Proteomes" id="UP000676336">
    <property type="component" value="Unassembled WGS sequence"/>
</dbReference>
<evidence type="ECO:0000313" key="2">
    <source>
        <dbReference type="EMBL" id="CAF4264981.1"/>
    </source>
</evidence>
<reference evidence="1" key="1">
    <citation type="submission" date="2021-02" db="EMBL/GenBank/DDBJ databases">
        <authorList>
            <person name="Nowell W R."/>
        </authorList>
    </citation>
    <scope>NUCLEOTIDE SEQUENCE</scope>
</reference>
<accession>A0A8S2SS70</accession>
<name>A0A8S2SS70_9BILA</name>
<dbReference type="AlphaFoldDB" id="A0A8S2SS70"/>
<gene>
    <name evidence="2" type="ORF">GIL414_LOCUS24292</name>
    <name evidence="3" type="ORF">GIL414_LOCUS24370</name>
    <name evidence="1" type="ORF">SMN809_LOCUS23876</name>
</gene>